<proteinExistence type="predicted"/>
<dbReference type="EMBL" id="PEKC01000025">
    <property type="protein sequence ID" value="PII36118.1"/>
    <property type="molecule type" value="Genomic_DNA"/>
</dbReference>
<evidence type="ECO:0000313" key="1">
    <source>
        <dbReference type="EMBL" id="PII36118.1"/>
    </source>
</evidence>
<reference evidence="1" key="1">
    <citation type="submission" date="2017-10" db="EMBL/GenBank/DDBJ databases">
        <title>Chryseobacterium sp. B5 is a hydrocarbonoclastic and plant growth promoting bacterium.</title>
        <authorList>
            <person name="Thijs S."/>
            <person name="Gkorezis P."/>
            <person name="Van Hamme J."/>
        </authorList>
    </citation>
    <scope>NUCLEOTIDE SEQUENCE</scope>
    <source>
        <strain evidence="1">B5</strain>
    </source>
</reference>
<gene>
    <name evidence="1" type="ORF">CTI11_09325</name>
</gene>
<protein>
    <submittedName>
        <fullName evidence="1">Uncharacterized protein</fullName>
    </submittedName>
</protein>
<name>A0A2G7T875_9FLAO</name>
<comment type="caution">
    <text evidence="1">The sequence shown here is derived from an EMBL/GenBank/DDBJ whole genome shotgun (WGS) entry which is preliminary data.</text>
</comment>
<sequence>MNYDHLPPQHARGRNPDLEYTNLRMNLPVFTYQMLDSSVQIRMRAGEPRCSVNQVINEILDPWADLRWRQSDMDLRLMPENPFEIVSYRPRAGQPEVELMEVRASVRKFTLDVIQAHIDVLYSGDSDASRGDVIRQILTSWALKRWHESSITIKRVPVNPFAVASAPRGEEGGNV</sequence>
<organism evidence="1">
    <name type="scientific">Chryseobacterium sp. B5</name>
    <dbReference type="NCBI Taxonomy" id="2050562"/>
    <lineage>
        <taxon>Bacteria</taxon>
        <taxon>Pseudomonadati</taxon>
        <taxon>Bacteroidota</taxon>
        <taxon>Flavobacteriia</taxon>
        <taxon>Flavobacteriales</taxon>
        <taxon>Weeksellaceae</taxon>
        <taxon>Chryseobacterium group</taxon>
        <taxon>Chryseobacterium</taxon>
    </lineage>
</organism>
<accession>A0A2G7T875</accession>
<dbReference type="AlphaFoldDB" id="A0A2G7T875"/>